<evidence type="ECO:0000259" key="7">
    <source>
        <dbReference type="SMART" id="SM00849"/>
    </source>
</evidence>
<dbReference type="InterPro" id="IPR036866">
    <property type="entry name" value="RibonucZ/Hydroxyglut_hydro"/>
</dbReference>
<evidence type="ECO:0000256" key="1">
    <source>
        <dbReference type="ARBA" id="ARBA00004514"/>
    </source>
</evidence>
<evidence type="ECO:0000313" key="9">
    <source>
        <dbReference type="Proteomes" id="UP001144036"/>
    </source>
</evidence>
<evidence type="ECO:0000256" key="5">
    <source>
        <dbReference type="ARBA" id="ARBA00044690"/>
    </source>
</evidence>
<proteinExistence type="predicted"/>
<evidence type="ECO:0000256" key="3">
    <source>
        <dbReference type="ARBA" id="ARBA00014856"/>
    </source>
</evidence>
<dbReference type="InterPro" id="IPR001279">
    <property type="entry name" value="Metallo-B-lactamas"/>
</dbReference>
<dbReference type="SUPFAM" id="SSF56281">
    <property type="entry name" value="Metallo-hydrolase/oxidoreductase"/>
    <property type="match status" value="1"/>
</dbReference>
<evidence type="ECO:0000256" key="6">
    <source>
        <dbReference type="ARBA" id="ARBA00045869"/>
    </source>
</evidence>
<comment type="catalytic activity">
    <reaction evidence="5">
        <text>a ribonucleotidyl-ribonucleotide-RNA + H2O = a 3'-end ribonucleotide-RNA + a 5'-end 5'-phospho-ribonucleoside-RNA + H(+)</text>
        <dbReference type="Rhea" id="RHEA:68096"/>
        <dbReference type="Rhea" id="RHEA-COMP:15179"/>
        <dbReference type="Rhea" id="RHEA-COMP:17355"/>
        <dbReference type="Rhea" id="RHEA-COMP:17428"/>
        <dbReference type="ChEBI" id="CHEBI:15377"/>
        <dbReference type="ChEBI" id="CHEBI:15378"/>
        <dbReference type="ChEBI" id="CHEBI:74896"/>
        <dbReference type="ChEBI" id="CHEBI:138282"/>
        <dbReference type="ChEBI" id="CHEBI:173118"/>
    </reaction>
    <physiologicalReaction direction="left-to-right" evidence="5">
        <dbReference type="Rhea" id="RHEA:68097"/>
    </physiologicalReaction>
</comment>
<organism evidence="8 9">
    <name type="scientific">Nonomuraea corallina</name>
    <dbReference type="NCBI Taxonomy" id="2989783"/>
    <lineage>
        <taxon>Bacteria</taxon>
        <taxon>Bacillati</taxon>
        <taxon>Actinomycetota</taxon>
        <taxon>Actinomycetes</taxon>
        <taxon>Streptosporangiales</taxon>
        <taxon>Streptosporangiaceae</taxon>
        <taxon>Nonomuraea</taxon>
    </lineage>
</organism>
<feature type="domain" description="Metallo-beta-lactamase" evidence="7">
    <location>
        <begin position="23"/>
        <end position="178"/>
    </location>
</feature>
<dbReference type="CDD" id="cd07711">
    <property type="entry name" value="MBLAC1-like_MBL-fold"/>
    <property type="match status" value="1"/>
</dbReference>
<dbReference type="EMBL" id="JAPNNL010000228">
    <property type="protein sequence ID" value="MDA0638358.1"/>
    <property type="molecule type" value="Genomic_DNA"/>
</dbReference>
<keyword evidence="9" id="KW-1185">Reference proteome</keyword>
<evidence type="ECO:0000313" key="8">
    <source>
        <dbReference type="EMBL" id="MDA0638358.1"/>
    </source>
</evidence>
<sequence>MTDLTPSAVQTVLHEGYGSAGVASTVSYVEDGDVRLVIDPGMVRSRSLILDPLSALGVAPDHITDVVFSHHHPDHTLNAALFPNARFHDHWAIYRDDQWTWRDAEGYQLSPGITLIRTPGHTNEDITTLVGTSDGVVAYTHVWNNATSHGDRHAVDMDALHAARERVLAVADIIVPGHGPAFIPGPGTPS</sequence>
<protein>
    <recommendedName>
        <fullName evidence="3">Metallo-beta-lactamase domain-containing protein 1</fullName>
    </recommendedName>
    <alternativeName>
        <fullName evidence="4">Endoribonuclease MBLAC1</fullName>
    </alternativeName>
</protein>
<comment type="caution">
    <text evidence="8">The sequence shown here is derived from an EMBL/GenBank/DDBJ whole genome shotgun (WGS) entry which is preliminary data.</text>
</comment>
<dbReference type="PANTHER" id="PTHR23200">
    <property type="entry name" value="METALLO-BETA-LACTAMASE DOMAIN-CONTAINING PROTEIN 1"/>
    <property type="match status" value="1"/>
</dbReference>
<comment type="subcellular location">
    <subcellularLocation>
        <location evidence="1">Cytoplasm</location>
        <location evidence="1">Cytosol</location>
    </subcellularLocation>
</comment>
<name>A0ABT4SMY5_9ACTN</name>
<dbReference type="SMART" id="SM00849">
    <property type="entry name" value="Lactamase_B"/>
    <property type="match status" value="1"/>
</dbReference>
<dbReference type="Proteomes" id="UP001144036">
    <property type="component" value="Unassembled WGS sequence"/>
</dbReference>
<evidence type="ECO:0000256" key="2">
    <source>
        <dbReference type="ARBA" id="ARBA00011738"/>
    </source>
</evidence>
<dbReference type="Gene3D" id="3.60.15.10">
    <property type="entry name" value="Ribonuclease Z/Hydroxyacylglutathione hydrolase-like"/>
    <property type="match status" value="1"/>
</dbReference>
<gene>
    <name evidence="8" type="ORF">OUY22_33550</name>
</gene>
<dbReference type="InterPro" id="IPR039344">
    <property type="entry name" value="MBLAC1"/>
</dbReference>
<comment type="subunit">
    <text evidence="2">Homodimer.</text>
</comment>
<evidence type="ECO:0000256" key="4">
    <source>
        <dbReference type="ARBA" id="ARBA00032988"/>
    </source>
</evidence>
<dbReference type="Pfam" id="PF00753">
    <property type="entry name" value="Lactamase_B"/>
    <property type="match status" value="1"/>
</dbReference>
<dbReference type="PANTHER" id="PTHR23200:SF48">
    <property type="entry name" value="METALLO-BETA-LACTAMASE DOMAIN-CONTAINING PROTEIN 1"/>
    <property type="match status" value="1"/>
</dbReference>
<comment type="function">
    <text evidence="6">Endoribonuclease that catalyzes the hydrolysis of histone-coding pre-mRNA 3'-end. Involved in histone pre-mRNA processing during the S-phase of the cell cycle, which is required for entering/progressing through S-phase. Cleaves histone pre-mRNA at a major and a minor cleavage site after the 5'-ACCCA-3' and the 5'-ACCCACA-3' sequence, respectively, and located downstream of the stem-loop. May require the presence of the HDE element located at the histone pre-RNA 3'-end to avoid non-specific cleavage.</text>
</comment>
<reference evidence="8" key="1">
    <citation type="submission" date="2022-11" db="EMBL/GenBank/DDBJ databases">
        <title>Nonomuraea corallina sp. nov., a new species of the genus Nonomuraea isolated from sea side sediment in Thai sea.</title>
        <authorList>
            <person name="Ngamcharungchit C."/>
            <person name="Matsumoto A."/>
            <person name="Suriyachadkun C."/>
            <person name="Panbangred W."/>
            <person name="Inahashi Y."/>
            <person name="Intra B."/>
        </authorList>
    </citation>
    <scope>NUCLEOTIDE SEQUENCE</scope>
    <source>
        <strain evidence="8">MCN248</strain>
    </source>
</reference>
<accession>A0ABT4SMY5</accession>
<dbReference type="RefSeq" id="WP_270159293.1">
    <property type="nucleotide sequence ID" value="NZ_JAPNNL010000228.1"/>
</dbReference>